<evidence type="ECO:0000313" key="1">
    <source>
        <dbReference type="EMBL" id="RFZ76654.1"/>
    </source>
</evidence>
<accession>A0A3E2N6T2</accession>
<evidence type="ECO:0000313" key="2">
    <source>
        <dbReference type="Proteomes" id="UP000260680"/>
    </source>
</evidence>
<dbReference type="AlphaFoldDB" id="A0A3E2N6T2"/>
<proteinExistence type="predicted"/>
<gene>
    <name evidence="1" type="ORF">DS742_22680</name>
</gene>
<dbReference type="Proteomes" id="UP000260680">
    <property type="component" value="Unassembled WGS sequence"/>
</dbReference>
<dbReference type="RefSeq" id="WP_147325850.1">
    <property type="nucleotide sequence ID" value="NZ_QOHO01000076.1"/>
</dbReference>
<organism evidence="1 2">
    <name type="scientific">Lacrimispora amygdalina</name>
    <dbReference type="NCBI Taxonomy" id="253257"/>
    <lineage>
        <taxon>Bacteria</taxon>
        <taxon>Bacillati</taxon>
        <taxon>Bacillota</taxon>
        <taxon>Clostridia</taxon>
        <taxon>Lachnospirales</taxon>
        <taxon>Lachnospiraceae</taxon>
        <taxon>Lacrimispora</taxon>
    </lineage>
</organism>
<reference evidence="1 2" key="1">
    <citation type="submission" date="2018-07" db="EMBL/GenBank/DDBJ databases">
        <title>New species, Clostridium PI-S10-A1B.</title>
        <authorList>
            <person name="Krishna G."/>
            <person name="Summeta K."/>
            <person name="Shikha S."/>
            <person name="Prabhu P.B."/>
            <person name="Suresh K."/>
        </authorList>
    </citation>
    <scope>NUCLEOTIDE SEQUENCE [LARGE SCALE GENOMIC DNA]</scope>
    <source>
        <strain evidence="1 2">PI-S10-A1B</strain>
    </source>
</reference>
<sequence>MEREENYSFIKYLEQNEQDFFYYSEDKKNRGIYITPNNKTDQYPIKIANAYPKIKKLDLINRSFRECEYELEYSLSNQK</sequence>
<dbReference type="EMBL" id="QOHO01000076">
    <property type="protein sequence ID" value="RFZ76654.1"/>
    <property type="molecule type" value="Genomic_DNA"/>
</dbReference>
<protein>
    <submittedName>
        <fullName evidence="1">Uncharacterized protein</fullName>
    </submittedName>
</protein>
<name>A0A3E2N6T2_9FIRM</name>
<feature type="non-terminal residue" evidence="1">
    <location>
        <position position="79"/>
    </location>
</feature>
<comment type="caution">
    <text evidence="1">The sequence shown here is derived from an EMBL/GenBank/DDBJ whole genome shotgun (WGS) entry which is preliminary data.</text>
</comment>